<evidence type="ECO:0000259" key="2">
    <source>
        <dbReference type="Pfam" id="PF01266"/>
    </source>
</evidence>
<evidence type="ECO:0000313" key="3">
    <source>
        <dbReference type="EMBL" id="TXS89917.1"/>
    </source>
</evidence>
<organism evidence="3 4">
    <name type="scientific">Parahaliea maris</name>
    <dbReference type="NCBI Taxonomy" id="2716870"/>
    <lineage>
        <taxon>Bacteria</taxon>
        <taxon>Pseudomonadati</taxon>
        <taxon>Pseudomonadota</taxon>
        <taxon>Gammaproteobacteria</taxon>
        <taxon>Cellvibrionales</taxon>
        <taxon>Halieaceae</taxon>
        <taxon>Parahaliea</taxon>
    </lineage>
</organism>
<sequence>MADLGPAEARPALPGDRQFDVAIVGGGYTGLWTAYYLKRRQPSLSICILERDICGFGASGRNGGWMMAAVEGEQKLLAGLEGQHRAAARRAILGILPEVEQVLAREQIDCDYRRGGGLFAAARYPEQRETQLAHLAHYRELGYGEEDYRWLHSGELAERLRLHQPLGAIYTPHVARIHPARLARSLAQCVAGLGVEIFEQSAVTGFTDTAVLTAGGAVTAPVRLLAVEGFSWNLPEQRRHVLPVQSRVLATEPLSDAQWRAVGLAEYEVFSDASPLITYAQRRADNRLVFGSRGSYRFGGEPRADFRADGAAFAGIARLLRACLPQLEDVAITHCWGGTLGIPRRACPHAVFDAASGFGTAGGYLGEGVGAANLMARTLADLVVAPDSDLAQMPWAHRGLPRQVLRRWEPEPLRWLGYKATDKVLGWEESACARAAPAWQRRLWRNASAALAALRG</sequence>
<evidence type="ECO:0000313" key="4">
    <source>
        <dbReference type="Proteomes" id="UP000321039"/>
    </source>
</evidence>
<keyword evidence="1" id="KW-0560">Oxidoreductase</keyword>
<proteinExistence type="predicted"/>
<dbReference type="Gene3D" id="3.50.50.60">
    <property type="entry name" value="FAD/NAD(P)-binding domain"/>
    <property type="match status" value="1"/>
</dbReference>
<keyword evidence="4" id="KW-1185">Reference proteome</keyword>
<feature type="domain" description="FAD dependent oxidoreductase" evidence="2">
    <location>
        <begin position="20"/>
        <end position="382"/>
    </location>
</feature>
<dbReference type="GO" id="GO:0005737">
    <property type="term" value="C:cytoplasm"/>
    <property type="evidence" value="ECO:0007669"/>
    <property type="project" value="TreeGrafter"/>
</dbReference>
<dbReference type="PANTHER" id="PTHR13847">
    <property type="entry name" value="SARCOSINE DEHYDROGENASE-RELATED"/>
    <property type="match status" value="1"/>
</dbReference>
<reference evidence="3 4" key="1">
    <citation type="submission" date="2019-08" db="EMBL/GenBank/DDBJ databases">
        <title>Parahaliea maris sp. nov., isolated from the surface seawater.</title>
        <authorList>
            <person name="Liu Y."/>
        </authorList>
    </citation>
    <scope>NUCLEOTIDE SEQUENCE [LARGE SCALE GENOMIC DNA]</scope>
    <source>
        <strain evidence="3 4">HSLHS9</strain>
    </source>
</reference>
<dbReference type="SUPFAM" id="SSF51905">
    <property type="entry name" value="FAD/NAD(P)-binding domain"/>
    <property type="match status" value="1"/>
</dbReference>
<dbReference type="InterPro" id="IPR036188">
    <property type="entry name" value="FAD/NAD-bd_sf"/>
</dbReference>
<comment type="caution">
    <text evidence="3">The sequence shown here is derived from an EMBL/GenBank/DDBJ whole genome shotgun (WGS) entry which is preliminary data.</text>
</comment>
<dbReference type="EMBL" id="VRZA01000009">
    <property type="protein sequence ID" value="TXS89917.1"/>
    <property type="molecule type" value="Genomic_DNA"/>
</dbReference>
<dbReference type="Gene3D" id="3.30.9.10">
    <property type="entry name" value="D-Amino Acid Oxidase, subunit A, domain 2"/>
    <property type="match status" value="1"/>
</dbReference>
<accession>A0A5C8ZQZ4</accession>
<dbReference type="InterPro" id="IPR006076">
    <property type="entry name" value="FAD-dep_OxRdtase"/>
</dbReference>
<name>A0A5C8ZQZ4_9GAMM</name>
<dbReference type="AlphaFoldDB" id="A0A5C8ZQZ4"/>
<evidence type="ECO:0000256" key="1">
    <source>
        <dbReference type="ARBA" id="ARBA00023002"/>
    </source>
</evidence>
<dbReference type="Proteomes" id="UP000321039">
    <property type="component" value="Unassembled WGS sequence"/>
</dbReference>
<dbReference type="GO" id="GO:0016491">
    <property type="term" value="F:oxidoreductase activity"/>
    <property type="evidence" value="ECO:0007669"/>
    <property type="project" value="UniProtKB-KW"/>
</dbReference>
<dbReference type="Pfam" id="PF01266">
    <property type="entry name" value="DAO"/>
    <property type="match status" value="1"/>
</dbReference>
<protein>
    <submittedName>
        <fullName evidence="3">FAD-dependent oxidoreductase</fullName>
    </submittedName>
</protein>
<dbReference type="PANTHER" id="PTHR13847:SF285">
    <property type="entry name" value="FAD DEPENDENT OXIDOREDUCTASE DOMAIN-CONTAINING PROTEIN"/>
    <property type="match status" value="1"/>
</dbReference>
<gene>
    <name evidence="3" type="ORF">FV139_19270</name>
</gene>